<comment type="caution">
    <text evidence="2">The sequence shown here is derived from an EMBL/GenBank/DDBJ whole genome shotgun (WGS) entry which is preliminary data.</text>
</comment>
<organism evidence="2 3">
    <name type="scientific">Lelliottia amnigena</name>
    <name type="common">Enterobacter amnigenus</name>
    <dbReference type="NCBI Taxonomy" id="61646"/>
    <lineage>
        <taxon>Bacteria</taxon>
        <taxon>Pseudomonadati</taxon>
        <taxon>Pseudomonadota</taxon>
        <taxon>Gammaproteobacteria</taxon>
        <taxon>Enterobacterales</taxon>
        <taxon>Enterobacteriaceae</taxon>
        <taxon>Lelliottia</taxon>
    </lineage>
</organism>
<dbReference type="AlphaFoldDB" id="A0AAP2AI17"/>
<feature type="region of interest" description="Disordered" evidence="1">
    <location>
        <begin position="126"/>
        <end position="164"/>
    </location>
</feature>
<accession>A0AAP2AI17</accession>
<evidence type="ECO:0000256" key="1">
    <source>
        <dbReference type="SAM" id="MobiDB-lite"/>
    </source>
</evidence>
<feature type="compositionally biased region" description="Basic and acidic residues" evidence="1">
    <location>
        <begin position="126"/>
        <end position="139"/>
    </location>
</feature>
<proteinExistence type="predicted"/>
<feature type="region of interest" description="Disordered" evidence="1">
    <location>
        <begin position="24"/>
        <end position="43"/>
    </location>
</feature>
<evidence type="ECO:0000313" key="3">
    <source>
        <dbReference type="Proteomes" id="UP000653275"/>
    </source>
</evidence>
<dbReference type="Proteomes" id="UP000653275">
    <property type="component" value="Unassembled WGS sequence"/>
</dbReference>
<name>A0AAP2AI17_LELAM</name>
<reference evidence="2" key="1">
    <citation type="submission" date="2020-12" db="EMBL/GenBank/DDBJ databases">
        <title>Draft genome sequence of Enterobacter spp., Lelliottia spp. and Serratia spp. isolated from drinking water reservoirs and lakes.</title>
        <authorList>
            <person name="Reitter C."/>
            <person name="Neuhaus K."/>
            <person name="Huegler M."/>
        </authorList>
    </citation>
    <scope>NUCLEOTIDE SEQUENCE</scope>
    <source>
        <strain evidence="2">TZW15</strain>
    </source>
</reference>
<dbReference type="EMBL" id="JAENMS010000025">
    <property type="protein sequence ID" value="MBL5937233.1"/>
    <property type="molecule type" value="Genomic_DNA"/>
</dbReference>
<gene>
    <name evidence="2" type="ORF">I7V27_22720</name>
</gene>
<dbReference type="RefSeq" id="WP_202666615.1">
    <property type="nucleotide sequence ID" value="NZ_JAENMR010000024.1"/>
</dbReference>
<dbReference type="Pfam" id="PF25759">
    <property type="entry name" value="HP1_ORF34"/>
    <property type="match status" value="1"/>
</dbReference>
<dbReference type="InterPro" id="IPR057869">
    <property type="entry name" value="HP1_YO34"/>
</dbReference>
<protein>
    <submittedName>
        <fullName evidence="2">Uncharacterized protein</fullName>
    </submittedName>
</protein>
<sequence length="188" mass="20140">MTSTILALDGKAVPLKNITISPSMQFKEKDQSGQSSSTDKAEQGIKAKELRVSGIVPFSRIDDLRIIFELASATGSGGALHVYRVGNVLARAIKFRECTFSGQIDASRASGLQAWQVSFTLREKTSVPERRQARADKKAAAGTKTQQQAGGTKPAEETPETLSWFEENVLKPVDGILGGGSDEASKKA</sequence>
<evidence type="ECO:0000313" key="2">
    <source>
        <dbReference type="EMBL" id="MBL5937233.1"/>
    </source>
</evidence>
<feature type="compositionally biased region" description="Low complexity" evidence="1">
    <location>
        <begin position="140"/>
        <end position="153"/>
    </location>
</feature>